<dbReference type="SUPFAM" id="SSF81383">
    <property type="entry name" value="F-box domain"/>
    <property type="match status" value="1"/>
</dbReference>
<dbReference type="Proteomes" id="UP001558713">
    <property type="component" value="Unassembled WGS sequence"/>
</dbReference>
<dbReference type="EMBL" id="JBANAX010000888">
    <property type="protein sequence ID" value="KAL1189773.1"/>
    <property type="molecule type" value="Genomic_DNA"/>
</dbReference>
<evidence type="ECO:0000313" key="3">
    <source>
        <dbReference type="Proteomes" id="UP001558713"/>
    </source>
</evidence>
<dbReference type="InterPro" id="IPR036047">
    <property type="entry name" value="F-box-like_dom_sf"/>
</dbReference>
<dbReference type="InterPro" id="IPR055411">
    <property type="entry name" value="LRR_FXL15/At3g58940/PEG3-like"/>
</dbReference>
<dbReference type="Pfam" id="PF00646">
    <property type="entry name" value="F-box"/>
    <property type="match status" value="1"/>
</dbReference>
<evidence type="ECO:0000259" key="1">
    <source>
        <dbReference type="SMART" id="SM00579"/>
    </source>
</evidence>
<accession>A0ABD0Z5L1</accession>
<evidence type="ECO:0000313" key="2">
    <source>
        <dbReference type="EMBL" id="KAL1189773.1"/>
    </source>
</evidence>
<dbReference type="Gene3D" id="3.80.10.10">
    <property type="entry name" value="Ribonuclease Inhibitor"/>
    <property type="match status" value="1"/>
</dbReference>
<gene>
    <name evidence="2" type="ORF">V5N11_036252</name>
</gene>
<organism evidence="2 3">
    <name type="scientific">Cardamine amara subsp. amara</name>
    <dbReference type="NCBI Taxonomy" id="228776"/>
    <lineage>
        <taxon>Eukaryota</taxon>
        <taxon>Viridiplantae</taxon>
        <taxon>Streptophyta</taxon>
        <taxon>Embryophyta</taxon>
        <taxon>Tracheophyta</taxon>
        <taxon>Spermatophyta</taxon>
        <taxon>Magnoliopsida</taxon>
        <taxon>eudicotyledons</taxon>
        <taxon>Gunneridae</taxon>
        <taxon>Pentapetalae</taxon>
        <taxon>rosids</taxon>
        <taxon>malvids</taxon>
        <taxon>Brassicales</taxon>
        <taxon>Brassicaceae</taxon>
        <taxon>Cardamineae</taxon>
        <taxon>Cardamine</taxon>
    </lineage>
</organism>
<dbReference type="InterPro" id="IPR032675">
    <property type="entry name" value="LRR_dom_sf"/>
</dbReference>
<dbReference type="SMART" id="SM00579">
    <property type="entry name" value="FBD"/>
    <property type="match status" value="1"/>
</dbReference>
<keyword evidence="3" id="KW-1185">Reference proteome</keyword>
<dbReference type="InterPro" id="IPR055294">
    <property type="entry name" value="FBL60-like"/>
</dbReference>
<dbReference type="PANTHER" id="PTHR31293">
    <property type="entry name" value="RNI-LIKE SUPERFAMILY PROTEIN"/>
    <property type="match status" value="1"/>
</dbReference>
<sequence length="493" mass="56807">MDRVSSLPETVLCHILSFLFTKDAALSSVLSKRWLNLWKLVPNLDIDDSIFLHPEKGKGKRSEIRQSFVDFVERVLAFQGDSPIEKFSLKSTTIPVHPDCLNRWICNVLQRGVSDLDLFIDCTDDDFNEEGKDLPKELFLSKTLVKLRLRSEICVDWYYRGRGASLPMLKSLDIDSSLIFFNGEMKDFLPSFPVLEELSMTNMEWREMDITMSSASLRRLSLHGTGCEGGKRFQSPKSVSFDTPRLFLLNYSDAVAEDYPLVNMENLFQARINYIVTDKVIKQVRAPNDDWSDDDDEGNVVLRFGNVVKLMYGIQNVQNLYFTANTLEVLSLCCESMPVFYNVKFLELEGDEGRGWQAIPDLLRNCPNLEYLVIEGLLHYVTDKCGDFCDCIARADKGRSLTSCPVTTLEIRGFKGTMREINMIRHFLRYFRCLEEVWILPKEDGHTNFENPGVFELVEKILNLYDELSSCDVVFVVDNHMRRKWIEQSSLQV</sequence>
<name>A0ABD0Z5L1_CARAN</name>
<dbReference type="Pfam" id="PF24758">
    <property type="entry name" value="LRR_At5g56370"/>
    <property type="match status" value="1"/>
</dbReference>
<dbReference type="SUPFAM" id="SSF52047">
    <property type="entry name" value="RNI-like"/>
    <property type="match status" value="1"/>
</dbReference>
<protein>
    <submittedName>
        <fullName evidence="2">F-box/LRR-repeat protein</fullName>
    </submittedName>
</protein>
<dbReference type="InterPro" id="IPR053781">
    <property type="entry name" value="F-box_AtFBL13-like"/>
</dbReference>
<proteinExistence type="predicted"/>
<comment type="caution">
    <text evidence="2">The sequence shown here is derived from an EMBL/GenBank/DDBJ whole genome shotgun (WGS) entry which is preliminary data.</text>
</comment>
<dbReference type="InterPro" id="IPR001810">
    <property type="entry name" value="F-box_dom"/>
</dbReference>
<dbReference type="InterPro" id="IPR006566">
    <property type="entry name" value="FBD"/>
</dbReference>
<dbReference type="CDD" id="cd22160">
    <property type="entry name" value="F-box_AtFBL13-like"/>
    <property type="match status" value="1"/>
</dbReference>
<reference evidence="2 3" key="1">
    <citation type="submission" date="2024-04" db="EMBL/GenBank/DDBJ databases">
        <title>Genome assembly C_amara_ONT_v2.</title>
        <authorList>
            <person name="Yant L."/>
            <person name="Moore C."/>
            <person name="Slenker M."/>
        </authorList>
    </citation>
    <scope>NUCLEOTIDE SEQUENCE [LARGE SCALE GENOMIC DNA]</scope>
    <source>
        <tissue evidence="2">Leaf</tissue>
    </source>
</reference>
<dbReference type="PANTHER" id="PTHR31293:SF16">
    <property type="entry name" value="RNI-LIKE SUPERFAMILY PROTEIN"/>
    <property type="match status" value="1"/>
</dbReference>
<dbReference type="AlphaFoldDB" id="A0ABD0Z5L1"/>
<feature type="domain" description="FBD" evidence="1">
    <location>
        <begin position="399"/>
        <end position="476"/>
    </location>
</feature>